<sequence>MRVLQLIDSLNPGGAERMAVNIASALNRAGVDSFICATREEGKLKSELREEVSYFFLRKLRTFDFSALVRMRRFIKKHEITHIHAHTTSYFFAILIKVSLPKLIIIWHEHQGNRITTKRRDNMALYFCSFFFSGIIVVNKELEAWWVNNLTTAKVFYLPNFVPIFYPKEILAKEKTIVCLANLRTPKNHQLLLKVFNTVHSKHPEWKLKLIGNDFKDSYSENLINVVKKEKLENSVIIVDNSKTINNELSKATIGVLSSDSEGLPMAILEYGAAGLPVVCTDVGQCKEVVNGFGKIVPPKDAAALAAALLFYIENKEKRIADGTAFSAHIAKNYAADAVIPKLLNIYKNSN</sequence>
<name>A0A9X1R0F4_9FLAO</name>
<feature type="domain" description="Glycosyl transferase family 1" evidence="1">
    <location>
        <begin position="171"/>
        <end position="319"/>
    </location>
</feature>
<proteinExistence type="predicted"/>
<dbReference type="Gene3D" id="3.40.50.2000">
    <property type="entry name" value="Glycogen Phosphorylase B"/>
    <property type="match status" value="2"/>
</dbReference>
<organism evidence="3 4">
    <name type="scientific">Aequorivita vitellina</name>
    <dbReference type="NCBI Taxonomy" id="2874475"/>
    <lineage>
        <taxon>Bacteria</taxon>
        <taxon>Pseudomonadati</taxon>
        <taxon>Bacteroidota</taxon>
        <taxon>Flavobacteriia</taxon>
        <taxon>Flavobacteriales</taxon>
        <taxon>Flavobacteriaceae</taxon>
        <taxon>Aequorivita</taxon>
    </lineage>
</organism>
<dbReference type="Pfam" id="PF00534">
    <property type="entry name" value="Glycos_transf_1"/>
    <property type="match status" value="1"/>
</dbReference>
<dbReference type="GO" id="GO:0016757">
    <property type="term" value="F:glycosyltransferase activity"/>
    <property type="evidence" value="ECO:0007669"/>
    <property type="project" value="InterPro"/>
</dbReference>
<dbReference type="CDD" id="cd03801">
    <property type="entry name" value="GT4_PimA-like"/>
    <property type="match status" value="1"/>
</dbReference>
<feature type="domain" description="Glycosyltransferase subfamily 4-like N-terminal" evidence="2">
    <location>
        <begin position="12"/>
        <end position="162"/>
    </location>
</feature>
<evidence type="ECO:0000259" key="1">
    <source>
        <dbReference type="Pfam" id="PF00534"/>
    </source>
</evidence>
<dbReference type="InterPro" id="IPR028098">
    <property type="entry name" value="Glyco_trans_4-like_N"/>
</dbReference>
<comment type="caution">
    <text evidence="3">The sequence shown here is derived from an EMBL/GenBank/DDBJ whole genome shotgun (WGS) entry which is preliminary data.</text>
</comment>
<evidence type="ECO:0000313" key="3">
    <source>
        <dbReference type="EMBL" id="MCG2419894.1"/>
    </source>
</evidence>
<reference evidence="3" key="1">
    <citation type="submission" date="2021-09" db="EMBL/GenBank/DDBJ databases">
        <title>Genome of Aequorivita sp. strain F47161.</title>
        <authorList>
            <person name="Wang Y."/>
        </authorList>
    </citation>
    <scope>NUCLEOTIDE SEQUENCE</scope>
    <source>
        <strain evidence="3">F47161</strain>
    </source>
</reference>
<dbReference type="PANTHER" id="PTHR12526:SF630">
    <property type="entry name" value="GLYCOSYLTRANSFERASE"/>
    <property type="match status" value="1"/>
</dbReference>
<dbReference type="AlphaFoldDB" id="A0A9X1R0F4"/>
<evidence type="ECO:0000259" key="2">
    <source>
        <dbReference type="Pfam" id="PF13439"/>
    </source>
</evidence>
<dbReference type="Proteomes" id="UP001139461">
    <property type="component" value="Unassembled WGS sequence"/>
</dbReference>
<evidence type="ECO:0000313" key="4">
    <source>
        <dbReference type="Proteomes" id="UP001139461"/>
    </source>
</evidence>
<dbReference type="PANTHER" id="PTHR12526">
    <property type="entry name" value="GLYCOSYLTRANSFERASE"/>
    <property type="match status" value="1"/>
</dbReference>
<dbReference type="RefSeq" id="WP_237603679.1">
    <property type="nucleotide sequence ID" value="NZ_JAIRBA010000027.1"/>
</dbReference>
<dbReference type="Pfam" id="PF13439">
    <property type="entry name" value="Glyco_transf_4"/>
    <property type="match status" value="1"/>
</dbReference>
<dbReference type="EMBL" id="JAIRBA010000027">
    <property type="protein sequence ID" value="MCG2419894.1"/>
    <property type="molecule type" value="Genomic_DNA"/>
</dbReference>
<keyword evidence="4" id="KW-1185">Reference proteome</keyword>
<dbReference type="InterPro" id="IPR001296">
    <property type="entry name" value="Glyco_trans_1"/>
</dbReference>
<accession>A0A9X1R0F4</accession>
<dbReference type="SUPFAM" id="SSF53756">
    <property type="entry name" value="UDP-Glycosyltransferase/glycogen phosphorylase"/>
    <property type="match status" value="1"/>
</dbReference>
<gene>
    <name evidence="3" type="ORF">K8089_12760</name>
</gene>
<protein>
    <submittedName>
        <fullName evidence="3">Glycosyltransferase family 4 protein</fullName>
    </submittedName>
</protein>